<reference evidence="1 2" key="1">
    <citation type="submission" date="2019-01" db="EMBL/GenBank/DDBJ databases">
        <title>Nocardioides guangzhouensis sp. nov., an actinobacterium isolated from soil.</title>
        <authorList>
            <person name="Fu Y."/>
            <person name="Cai Y."/>
            <person name="Lin Z."/>
            <person name="Chen P."/>
        </authorList>
    </citation>
    <scope>NUCLEOTIDE SEQUENCE [LARGE SCALE GENOMIC DNA]</scope>
    <source>
        <strain evidence="1 2">NBRC 105384</strain>
    </source>
</reference>
<protein>
    <submittedName>
        <fullName evidence="1">Uncharacterized protein</fullName>
    </submittedName>
</protein>
<proteinExistence type="predicted"/>
<comment type="caution">
    <text evidence="1">The sequence shown here is derived from an EMBL/GenBank/DDBJ whole genome shotgun (WGS) entry which is preliminary data.</text>
</comment>
<dbReference type="AlphaFoldDB" id="A0A4Q5J2C7"/>
<evidence type="ECO:0000313" key="2">
    <source>
        <dbReference type="Proteomes" id="UP000291189"/>
    </source>
</evidence>
<keyword evidence="2" id="KW-1185">Reference proteome</keyword>
<gene>
    <name evidence="1" type="ORF">ETU37_06930</name>
</gene>
<dbReference type="RefSeq" id="WP_129986526.1">
    <property type="nucleotide sequence ID" value="NZ_SDPU01000020.1"/>
</dbReference>
<organism evidence="1 2">
    <name type="scientific">Nocardioides iriomotensis</name>
    <dbReference type="NCBI Taxonomy" id="715784"/>
    <lineage>
        <taxon>Bacteria</taxon>
        <taxon>Bacillati</taxon>
        <taxon>Actinomycetota</taxon>
        <taxon>Actinomycetes</taxon>
        <taxon>Propionibacteriales</taxon>
        <taxon>Nocardioidaceae</taxon>
        <taxon>Nocardioides</taxon>
    </lineage>
</organism>
<accession>A0A4Q5J2C7</accession>
<sequence>MRLPGRRRRREREAEEDLAAVRVLADEDVTQLGEELTRLDGEVARLDRDGRVDYQNALDAYEAAQRSVPRMRRADDIAAVVDTLSTARYAMACVRSRLDRQPLPELKPPCYFNPQHGPSTRDVRWTAPGRGTRMVPACAQDAARVADGERPDVRTVRVGGRRIAYWEAGTATDPYGHGYHVSGHVGRAARLAR</sequence>
<dbReference type="Proteomes" id="UP000291189">
    <property type="component" value="Unassembled WGS sequence"/>
</dbReference>
<dbReference type="EMBL" id="SDPU01000020">
    <property type="protein sequence ID" value="RYU12707.1"/>
    <property type="molecule type" value="Genomic_DNA"/>
</dbReference>
<evidence type="ECO:0000313" key="1">
    <source>
        <dbReference type="EMBL" id="RYU12707.1"/>
    </source>
</evidence>
<dbReference type="OrthoDB" id="4808153at2"/>
<name>A0A4Q5J2C7_9ACTN</name>